<comment type="caution">
    <text evidence="1">The sequence shown here is derived from an EMBL/GenBank/DDBJ whole genome shotgun (WGS) entry which is preliminary data.</text>
</comment>
<reference evidence="1 2" key="1">
    <citation type="submission" date="2024-04" db="EMBL/GenBank/DDBJ databases">
        <title>Human intestinal bacterial collection.</title>
        <authorList>
            <person name="Pauvert C."/>
            <person name="Hitch T.C.A."/>
            <person name="Clavel T."/>
        </authorList>
    </citation>
    <scope>NUCLEOTIDE SEQUENCE [LARGE SCALE GENOMIC DNA]</scope>
    <source>
        <strain evidence="1 2">CLA-AA-H145</strain>
    </source>
</reference>
<accession>A0ABV1FS29</accession>
<keyword evidence="2" id="KW-1185">Reference proteome</keyword>
<dbReference type="EMBL" id="JBBNFP010000036">
    <property type="protein sequence ID" value="MEQ2487223.1"/>
    <property type="molecule type" value="Genomic_DNA"/>
</dbReference>
<protein>
    <submittedName>
        <fullName evidence="1">GxxExxY protein</fullName>
    </submittedName>
</protein>
<dbReference type="Proteomes" id="UP001487296">
    <property type="component" value="Unassembled WGS sequence"/>
</dbReference>
<dbReference type="RefSeq" id="WP_317192664.1">
    <property type="nucleotide sequence ID" value="NZ_JAHKBE010000036.1"/>
</dbReference>
<evidence type="ECO:0000313" key="1">
    <source>
        <dbReference type="EMBL" id="MEQ2487223.1"/>
    </source>
</evidence>
<dbReference type="InterPro" id="IPR026350">
    <property type="entry name" value="GxxExxY"/>
</dbReference>
<dbReference type="Pfam" id="PF13366">
    <property type="entry name" value="PDDEXK_3"/>
    <property type="match status" value="1"/>
</dbReference>
<gene>
    <name evidence="1" type="ORF">AAAT34_09190</name>
</gene>
<name>A0ABV1FS29_9BACT</name>
<sequence length="52" mass="5985">MIVEIKAVGDLDNTHRSQVYNYLKATGCQLGLLYNFGHSHTLQQERKVMYAE</sequence>
<evidence type="ECO:0000313" key="2">
    <source>
        <dbReference type="Proteomes" id="UP001487296"/>
    </source>
</evidence>
<proteinExistence type="predicted"/>
<dbReference type="NCBIfam" id="TIGR04256">
    <property type="entry name" value="GxxExxY"/>
    <property type="match status" value="1"/>
</dbReference>
<organism evidence="1 2">
    <name type="scientific">Hallella faecis</name>
    <dbReference type="NCBI Taxonomy" id="2841596"/>
    <lineage>
        <taxon>Bacteria</taxon>
        <taxon>Pseudomonadati</taxon>
        <taxon>Bacteroidota</taxon>
        <taxon>Bacteroidia</taxon>
        <taxon>Bacteroidales</taxon>
        <taxon>Prevotellaceae</taxon>
        <taxon>Hallella</taxon>
    </lineage>
</organism>